<comment type="caution">
    <text evidence="2">The sequence shown here is derived from an EMBL/GenBank/DDBJ whole genome shotgun (WGS) entry which is preliminary data.</text>
</comment>
<dbReference type="Proteomes" id="UP000824782">
    <property type="component" value="Unassembled WGS sequence"/>
</dbReference>
<feature type="domain" description="KRAB" evidence="1">
    <location>
        <begin position="22"/>
        <end position="93"/>
    </location>
</feature>
<reference evidence="2" key="1">
    <citation type="thesis" date="2020" institute="ProQuest LLC" country="789 East Eisenhower Parkway, Ann Arbor, MI, USA">
        <title>Comparative Genomics and Chromosome Evolution.</title>
        <authorList>
            <person name="Mudd A.B."/>
        </authorList>
    </citation>
    <scope>NUCLEOTIDE SEQUENCE</scope>
    <source>
        <strain evidence="2">237g6f4</strain>
        <tissue evidence="2">Blood</tissue>
    </source>
</reference>
<protein>
    <recommendedName>
        <fullName evidence="1">KRAB domain-containing protein</fullName>
    </recommendedName>
</protein>
<organism evidence="2 3">
    <name type="scientific">Engystomops pustulosus</name>
    <name type="common">Tungara frog</name>
    <name type="synonym">Physalaemus pustulosus</name>
    <dbReference type="NCBI Taxonomy" id="76066"/>
    <lineage>
        <taxon>Eukaryota</taxon>
        <taxon>Metazoa</taxon>
        <taxon>Chordata</taxon>
        <taxon>Craniata</taxon>
        <taxon>Vertebrata</taxon>
        <taxon>Euteleostomi</taxon>
        <taxon>Amphibia</taxon>
        <taxon>Batrachia</taxon>
        <taxon>Anura</taxon>
        <taxon>Neobatrachia</taxon>
        <taxon>Hyloidea</taxon>
        <taxon>Leptodactylidae</taxon>
        <taxon>Leiuperinae</taxon>
        <taxon>Engystomops</taxon>
    </lineage>
</organism>
<name>A0AAV7B8K5_ENGPU</name>
<evidence type="ECO:0000313" key="2">
    <source>
        <dbReference type="EMBL" id="KAG8568872.1"/>
    </source>
</evidence>
<dbReference type="SUPFAM" id="SSF109640">
    <property type="entry name" value="KRAB domain (Kruppel-associated box)"/>
    <property type="match status" value="1"/>
</dbReference>
<dbReference type="SMART" id="SM00349">
    <property type="entry name" value="KRAB"/>
    <property type="match status" value="1"/>
</dbReference>
<evidence type="ECO:0000259" key="1">
    <source>
        <dbReference type="PROSITE" id="PS50805"/>
    </source>
</evidence>
<dbReference type="PROSITE" id="PS50805">
    <property type="entry name" value="KRAB"/>
    <property type="match status" value="1"/>
</dbReference>
<evidence type="ECO:0000313" key="3">
    <source>
        <dbReference type="Proteomes" id="UP000824782"/>
    </source>
</evidence>
<dbReference type="InterPro" id="IPR001909">
    <property type="entry name" value="KRAB"/>
</dbReference>
<gene>
    <name evidence="2" type="ORF">GDO81_014189</name>
</gene>
<keyword evidence="3" id="KW-1185">Reference proteome</keyword>
<dbReference type="InterPro" id="IPR036051">
    <property type="entry name" value="KRAB_dom_sf"/>
</dbReference>
<dbReference type="Gene3D" id="6.10.140.140">
    <property type="match status" value="1"/>
</dbReference>
<dbReference type="EMBL" id="WNYA01000006">
    <property type="protein sequence ID" value="KAG8568872.1"/>
    <property type="molecule type" value="Genomic_DNA"/>
</dbReference>
<dbReference type="Pfam" id="PF01352">
    <property type="entry name" value="KRAB"/>
    <property type="match status" value="1"/>
</dbReference>
<dbReference type="PANTHER" id="PTHR23232:SF118">
    <property type="entry name" value="ZINC FINGER PROTEIN 746"/>
    <property type="match status" value="1"/>
</dbReference>
<proteinExistence type="predicted"/>
<sequence>MEIKLENGELPKKEEKNLRNSVGFKEVTMCFSEEEWSYVNPWQRELYNNVMIDIHTALLSLGYSILHPEILCSIRRDHESCICRQEKDCNDMSFPSTSSTVLIPDIVLRIHYDKKDCSDEEVSEKGRPKNHSGMSPMTLIAIHFFIFWMT</sequence>
<dbReference type="AlphaFoldDB" id="A0AAV7B8K5"/>
<dbReference type="CDD" id="cd07765">
    <property type="entry name" value="KRAB_A-box"/>
    <property type="match status" value="1"/>
</dbReference>
<dbReference type="GO" id="GO:0006355">
    <property type="term" value="P:regulation of DNA-templated transcription"/>
    <property type="evidence" value="ECO:0007669"/>
    <property type="project" value="InterPro"/>
</dbReference>
<dbReference type="PANTHER" id="PTHR23232">
    <property type="entry name" value="KRAB DOMAIN C2H2 ZINC FINGER"/>
    <property type="match status" value="1"/>
</dbReference>
<accession>A0AAV7B8K5</accession>
<dbReference type="InterPro" id="IPR050169">
    <property type="entry name" value="Krueppel_C2H2_ZnF"/>
</dbReference>